<dbReference type="RefSeq" id="WP_013021027.1">
    <property type="nucleotide sequence ID" value="NC_013947.1"/>
</dbReference>
<dbReference type="InterPro" id="IPR035944">
    <property type="entry name" value="YfbM-like_sf"/>
</dbReference>
<dbReference type="Pfam" id="PF08974">
    <property type="entry name" value="DUF1877"/>
    <property type="match status" value="1"/>
</dbReference>
<evidence type="ECO:0000313" key="1">
    <source>
        <dbReference type="EMBL" id="ADD45456.1"/>
    </source>
</evidence>
<dbReference type="Gene3D" id="3.40.1760.10">
    <property type="entry name" value="YfbM-like super family"/>
    <property type="match status" value="1"/>
</dbReference>
<reference evidence="1 2" key="1">
    <citation type="journal article" date="2009" name="Stand. Genomic Sci.">
        <title>Complete genome sequence of Stackebrandtia nassauensis type strain (LLR-40K-21).</title>
        <authorList>
            <person name="Munk C."/>
            <person name="Lapidus A."/>
            <person name="Copeland A."/>
            <person name="Jando M."/>
            <person name="Mayilraj S."/>
            <person name="Glavina Del Rio T."/>
            <person name="Nolan M."/>
            <person name="Chen F."/>
            <person name="Lucas S."/>
            <person name="Tice H."/>
            <person name="Cheng J.F."/>
            <person name="Han C."/>
            <person name="Detter J.C."/>
            <person name="Bruce D."/>
            <person name="Goodwin L."/>
            <person name="Chain P."/>
            <person name="Pitluck S."/>
            <person name="Goker M."/>
            <person name="Ovchinikova G."/>
            <person name="Pati A."/>
            <person name="Ivanova N."/>
            <person name="Mavromatis K."/>
            <person name="Chen A."/>
            <person name="Palaniappan K."/>
            <person name="Land M."/>
            <person name="Hauser L."/>
            <person name="Chang Y.J."/>
            <person name="Jeffries C.D."/>
            <person name="Bristow J."/>
            <person name="Eisen J.A."/>
            <person name="Markowitz V."/>
            <person name="Hugenholtz P."/>
            <person name="Kyrpides N.C."/>
            <person name="Klenk H.P."/>
        </authorList>
    </citation>
    <scope>NUCLEOTIDE SEQUENCE [LARGE SCALE GENOMIC DNA]</scope>
    <source>
        <strain evidence="2">DSM 44728 / CIP 108903 / NRRL B-16338 / NBRC 102104 / LLR-40K-21</strain>
    </source>
</reference>
<dbReference type="eggNOG" id="ENOG50336J5">
    <property type="taxonomic scope" value="Bacteria"/>
</dbReference>
<evidence type="ECO:0008006" key="3">
    <source>
        <dbReference type="Google" id="ProtNLM"/>
    </source>
</evidence>
<dbReference type="STRING" id="446470.Snas_5826"/>
<sequence length="157" mass="17759">MGMVVSFTRVTSEQLAKAEQDPEWAEELLEELAEPESEDEPDGYLDKAWAGIQYLMEAEGLGIDLLMDGDSLDEDGTLFGWSVPHVRQVAEKLRAAPWERLAAHYDAEKMMAAEVYPRVWDSGDDERDYVEGYYRGLVEFFAFAAAKQSAAIMEFSF</sequence>
<gene>
    <name evidence="1" type="ordered locus">Snas_5826</name>
</gene>
<dbReference type="HOGENOM" id="CLU_110577_0_0_11"/>
<accession>D3PZ27</accession>
<keyword evidence="2" id="KW-1185">Reference proteome</keyword>
<dbReference type="Proteomes" id="UP000000844">
    <property type="component" value="Chromosome"/>
</dbReference>
<evidence type="ECO:0000313" key="2">
    <source>
        <dbReference type="Proteomes" id="UP000000844"/>
    </source>
</evidence>
<dbReference type="EMBL" id="CP001778">
    <property type="protein sequence ID" value="ADD45456.1"/>
    <property type="molecule type" value="Genomic_DNA"/>
</dbReference>
<dbReference type="KEGG" id="sna:Snas_5826"/>
<protein>
    <recommendedName>
        <fullName evidence="3">DUF1877 domain-containing protein</fullName>
    </recommendedName>
</protein>
<organism evidence="1 2">
    <name type="scientific">Stackebrandtia nassauensis (strain DSM 44728 / CIP 108903 / NRRL B-16338 / NBRC 102104 / LLR-40K-21)</name>
    <dbReference type="NCBI Taxonomy" id="446470"/>
    <lineage>
        <taxon>Bacteria</taxon>
        <taxon>Bacillati</taxon>
        <taxon>Actinomycetota</taxon>
        <taxon>Actinomycetes</taxon>
        <taxon>Glycomycetales</taxon>
        <taxon>Glycomycetaceae</taxon>
        <taxon>Stackebrandtia</taxon>
    </lineage>
</organism>
<dbReference type="InterPro" id="IPR015068">
    <property type="entry name" value="DUF1877"/>
</dbReference>
<dbReference type="SUPFAM" id="SSF111069">
    <property type="entry name" value="Hypothetical protein yfbM"/>
    <property type="match status" value="1"/>
</dbReference>
<name>D3PZ27_STANL</name>
<dbReference type="AlphaFoldDB" id="D3PZ27"/>
<proteinExistence type="predicted"/>